<dbReference type="Proteomes" id="UP001165561">
    <property type="component" value="Unassembled WGS sequence"/>
</dbReference>
<accession>A0ABT5TWS7</accession>
<reference evidence="2" key="1">
    <citation type="submission" date="2023-02" db="EMBL/GenBank/DDBJ databases">
        <title>Georgenia sp.10Sc9-8, isolated from a soil sample collected from the Taklamakan desert.</title>
        <authorList>
            <person name="Liu S."/>
        </authorList>
    </citation>
    <scope>NUCLEOTIDE SEQUENCE</scope>
    <source>
        <strain evidence="2">10Sc9-8</strain>
    </source>
</reference>
<sequence>GQATARQRLEELVHLRSLALREPLPMPVPASCSYATSRYGGDSEAMALENATREWNAGFDRTGEHHVLCWGEGAALGDILGTPTAAEQVWWPEDRTRLGVLARRVWEPLLAHEETEIP</sequence>
<organism evidence="2 3">
    <name type="scientific">Georgenia halotolerans</name>
    <dbReference type="NCBI Taxonomy" id="3028317"/>
    <lineage>
        <taxon>Bacteria</taxon>
        <taxon>Bacillati</taxon>
        <taxon>Actinomycetota</taxon>
        <taxon>Actinomycetes</taxon>
        <taxon>Micrococcales</taxon>
        <taxon>Bogoriellaceae</taxon>
        <taxon>Georgenia</taxon>
    </lineage>
</organism>
<dbReference type="SUPFAM" id="SSF52980">
    <property type="entry name" value="Restriction endonuclease-like"/>
    <property type="match status" value="1"/>
</dbReference>
<evidence type="ECO:0000259" key="1">
    <source>
        <dbReference type="Pfam" id="PF17946"/>
    </source>
</evidence>
<dbReference type="InterPro" id="IPR041500">
    <property type="entry name" value="RecC_C"/>
</dbReference>
<evidence type="ECO:0000313" key="3">
    <source>
        <dbReference type="Proteomes" id="UP001165561"/>
    </source>
</evidence>
<gene>
    <name evidence="2" type="ORF">PU560_08510</name>
</gene>
<dbReference type="Pfam" id="PF17946">
    <property type="entry name" value="RecC_C"/>
    <property type="match status" value="1"/>
</dbReference>
<proteinExistence type="predicted"/>
<feature type="domain" description="RecC C-terminal" evidence="1">
    <location>
        <begin position="2"/>
        <end position="38"/>
    </location>
</feature>
<evidence type="ECO:0000313" key="2">
    <source>
        <dbReference type="EMBL" id="MDD9206507.1"/>
    </source>
</evidence>
<name>A0ABT5TWS7_9MICO</name>
<keyword evidence="3" id="KW-1185">Reference proteome</keyword>
<dbReference type="InterPro" id="IPR011335">
    <property type="entry name" value="Restrct_endonuc-II-like"/>
</dbReference>
<comment type="caution">
    <text evidence="2">The sequence shown here is derived from an EMBL/GenBank/DDBJ whole genome shotgun (WGS) entry which is preliminary data.</text>
</comment>
<protein>
    <submittedName>
        <fullName evidence="2">Exodeoxyribonuclease V subunit gamma</fullName>
    </submittedName>
</protein>
<dbReference type="EMBL" id="JARACI010000904">
    <property type="protein sequence ID" value="MDD9206507.1"/>
    <property type="molecule type" value="Genomic_DNA"/>
</dbReference>
<feature type="non-terminal residue" evidence="2">
    <location>
        <position position="1"/>
    </location>
</feature>